<reference evidence="1 2" key="1">
    <citation type="submission" date="2016-01" db="EMBL/GenBank/DDBJ databases">
        <title>Streptomyces amritsarensis strain MTCC 11845 genome sequencing and assembly.</title>
        <authorList>
            <person name="Sharma D."/>
            <person name="Nair G.R."/>
            <person name="Kaur G."/>
            <person name="Manhas R.K."/>
            <person name="Mayilraj S."/>
        </authorList>
    </citation>
    <scope>NUCLEOTIDE SEQUENCE [LARGE SCALE GENOMIC DNA]</scope>
    <source>
        <strain evidence="1 2">MTCC 11845</strain>
    </source>
</reference>
<gene>
    <name evidence="1" type="ORF">AVW11_08380</name>
</gene>
<evidence type="ECO:0000313" key="1">
    <source>
        <dbReference type="EMBL" id="OLZ70163.1"/>
    </source>
</evidence>
<dbReference type="Proteomes" id="UP000187151">
    <property type="component" value="Unassembled WGS sequence"/>
</dbReference>
<dbReference type="EMBL" id="MQUR01000013">
    <property type="protein sequence ID" value="OLZ70163.1"/>
    <property type="molecule type" value="Genomic_DNA"/>
</dbReference>
<name>A0ABX3G9M5_9ACTN</name>
<sequence>MNDGPHEPAPRDTGALTFLRVLVMPSPAAASAPAHERPGAPETTAVRVSSLLPSGWRGTVQFFAVGFSLAVVLPGATAAEAVTEELRRLWQDPGLVGWEWLLDPEDTPGR</sequence>
<evidence type="ECO:0000313" key="2">
    <source>
        <dbReference type="Proteomes" id="UP000187151"/>
    </source>
</evidence>
<protein>
    <submittedName>
        <fullName evidence="1">Uncharacterized protein</fullName>
    </submittedName>
</protein>
<comment type="caution">
    <text evidence="1">The sequence shown here is derived from an EMBL/GenBank/DDBJ whole genome shotgun (WGS) entry which is preliminary data.</text>
</comment>
<keyword evidence="2" id="KW-1185">Reference proteome</keyword>
<dbReference type="RefSeq" id="WP_076043663.1">
    <property type="nucleotide sequence ID" value="NZ_MQUR01000013.1"/>
</dbReference>
<accession>A0ABX3G9M5</accession>
<organism evidence="1 2">
    <name type="scientific">Streptomyces amritsarensis</name>
    <dbReference type="NCBI Taxonomy" id="681158"/>
    <lineage>
        <taxon>Bacteria</taxon>
        <taxon>Bacillati</taxon>
        <taxon>Actinomycetota</taxon>
        <taxon>Actinomycetes</taxon>
        <taxon>Kitasatosporales</taxon>
        <taxon>Streptomycetaceae</taxon>
        <taxon>Streptomyces</taxon>
    </lineage>
</organism>
<proteinExistence type="predicted"/>